<keyword evidence="4" id="KW-0564">Palmitate</keyword>
<organism evidence="8 9">
    <name type="scientific">Pseudomonas saudiphocaensis</name>
    <dbReference type="NCBI Taxonomy" id="1499686"/>
    <lineage>
        <taxon>Bacteria</taxon>
        <taxon>Pseudomonadati</taxon>
        <taxon>Pseudomonadota</taxon>
        <taxon>Gammaproteobacteria</taxon>
        <taxon>Pseudomonadales</taxon>
        <taxon>Pseudomonadaceae</taxon>
        <taxon>Pseudomonas</taxon>
    </lineage>
</organism>
<evidence type="ECO:0000256" key="6">
    <source>
        <dbReference type="ARBA" id="ARBA00023288"/>
    </source>
</evidence>
<feature type="signal peptide" evidence="7">
    <location>
        <begin position="1"/>
        <end position="19"/>
    </location>
</feature>
<dbReference type="InterPro" id="IPR032831">
    <property type="entry name" value="LptM_cons"/>
</dbReference>
<evidence type="ECO:0000256" key="1">
    <source>
        <dbReference type="ARBA" id="ARBA00004459"/>
    </source>
</evidence>
<dbReference type="GO" id="GO:0009279">
    <property type="term" value="C:cell outer membrane"/>
    <property type="evidence" value="ECO:0007669"/>
    <property type="project" value="UniProtKB-SubCell"/>
</dbReference>
<evidence type="ECO:0000256" key="2">
    <source>
        <dbReference type="ARBA" id="ARBA00022729"/>
    </source>
</evidence>
<keyword evidence="3" id="KW-0472">Membrane</keyword>
<dbReference type="STRING" id="1499686.BN1079_02842"/>
<evidence type="ECO:0000256" key="4">
    <source>
        <dbReference type="ARBA" id="ARBA00023139"/>
    </source>
</evidence>
<keyword evidence="6" id="KW-0449">Lipoprotein</keyword>
<evidence type="ECO:0000256" key="5">
    <source>
        <dbReference type="ARBA" id="ARBA00023237"/>
    </source>
</evidence>
<protein>
    <submittedName>
        <fullName evidence="8">Lipopeptide LppL</fullName>
    </submittedName>
</protein>
<dbReference type="Proteomes" id="UP000053902">
    <property type="component" value="Unassembled WGS sequence"/>
</dbReference>
<evidence type="ECO:0000256" key="3">
    <source>
        <dbReference type="ARBA" id="ARBA00023136"/>
    </source>
</evidence>
<accession>A0A078LYX6</accession>
<dbReference type="eggNOG" id="COG5567">
    <property type="taxonomic scope" value="Bacteria"/>
</dbReference>
<dbReference type="AlphaFoldDB" id="A0A078LYX6"/>
<dbReference type="NCBIfam" id="NF047847">
    <property type="entry name" value="SS_mature_LptM"/>
    <property type="match status" value="1"/>
</dbReference>
<gene>
    <name evidence="8" type="primary">lppL</name>
    <name evidence="8" type="ORF">BN1079_02842</name>
</gene>
<evidence type="ECO:0000256" key="7">
    <source>
        <dbReference type="SAM" id="SignalP"/>
    </source>
</evidence>
<evidence type="ECO:0000313" key="9">
    <source>
        <dbReference type="Proteomes" id="UP000053902"/>
    </source>
</evidence>
<name>A0A078LYX6_9PSED</name>
<dbReference type="Pfam" id="PF13627">
    <property type="entry name" value="LptM_cons"/>
    <property type="match status" value="1"/>
</dbReference>
<feature type="chain" id="PRO_5001741479" evidence="7">
    <location>
        <begin position="20"/>
        <end position="46"/>
    </location>
</feature>
<keyword evidence="5" id="KW-0998">Cell outer membrane</keyword>
<evidence type="ECO:0000313" key="8">
    <source>
        <dbReference type="EMBL" id="CDZ95507.1"/>
    </source>
</evidence>
<dbReference type="RefSeq" id="WP_037025374.1">
    <property type="nucleotide sequence ID" value="NZ_CCSF01000001.1"/>
</dbReference>
<proteinExistence type="predicted"/>
<dbReference type="PROSITE" id="PS51257">
    <property type="entry name" value="PROKAR_LIPOPROTEIN"/>
    <property type="match status" value="1"/>
</dbReference>
<dbReference type="EMBL" id="CCSF01000001">
    <property type="protein sequence ID" value="CDZ95507.1"/>
    <property type="molecule type" value="Genomic_DNA"/>
</dbReference>
<dbReference type="HOGENOM" id="CLU_200497_3_0_6"/>
<reference evidence="8 9" key="1">
    <citation type="submission" date="2014-07" db="EMBL/GenBank/DDBJ databases">
        <authorList>
            <person name="Urmite Genomes Urmite Genomes"/>
        </authorList>
    </citation>
    <scope>NUCLEOTIDE SEQUENCE [LARGE SCALE GENOMIC DNA]</scope>
    <source>
        <strain evidence="8 9">20_BN</strain>
    </source>
</reference>
<dbReference type="OrthoDB" id="8550022at2"/>
<keyword evidence="9" id="KW-1185">Reference proteome</keyword>
<comment type="subcellular location">
    <subcellularLocation>
        <location evidence="1">Cell outer membrane</location>
        <topology evidence="1">Lipid-anchor</topology>
    </subcellularLocation>
</comment>
<keyword evidence="2 7" id="KW-0732">Signal</keyword>
<sequence length="46" mass="5058">MKRLLLPLIALTVLSSVLAGCGQKGPLYLPDDEATAKERSKDRFEL</sequence>